<comment type="caution">
    <text evidence="1">The sequence shown here is derived from an EMBL/GenBank/DDBJ whole genome shotgun (WGS) entry which is preliminary data.</text>
</comment>
<protein>
    <submittedName>
        <fullName evidence="1">Uncharacterized protein</fullName>
    </submittedName>
</protein>
<dbReference type="Proteomes" id="UP001597046">
    <property type="component" value="Unassembled WGS sequence"/>
</dbReference>
<dbReference type="RefSeq" id="WP_386053446.1">
    <property type="nucleotide sequence ID" value="NZ_JBHTKH010000009.1"/>
</dbReference>
<gene>
    <name evidence="1" type="ORF">ACFQ2V_13965</name>
</gene>
<keyword evidence="2" id="KW-1185">Reference proteome</keyword>
<evidence type="ECO:0000313" key="1">
    <source>
        <dbReference type="EMBL" id="MFD1055416.1"/>
    </source>
</evidence>
<sequence>MNATRCDQCGQIDDHPKVHVFNGGTFHHDCLSYDLRSDLMQDDRVAAIITAAEGGTRGAKLRAHIAKLDSQEA</sequence>
<evidence type="ECO:0000313" key="2">
    <source>
        <dbReference type="Proteomes" id="UP001597046"/>
    </source>
</evidence>
<dbReference type="EMBL" id="JBHTKH010000009">
    <property type="protein sequence ID" value="MFD1055416.1"/>
    <property type="molecule type" value="Genomic_DNA"/>
</dbReference>
<name>A0ABW3MXV6_9MICO</name>
<proteinExistence type="predicted"/>
<reference evidence="2" key="1">
    <citation type="journal article" date="2019" name="Int. J. Syst. Evol. Microbiol.">
        <title>The Global Catalogue of Microorganisms (GCM) 10K type strain sequencing project: providing services to taxonomists for standard genome sequencing and annotation.</title>
        <authorList>
            <consortium name="The Broad Institute Genomics Platform"/>
            <consortium name="The Broad Institute Genome Sequencing Center for Infectious Disease"/>
            <person name="Wu L."/>
            <person name="Ma J."/>
        </authorList>
    </citation>
    <scope>NUCLEOTIDE SEQUENCE [LARGE SCALE GENOMIC DNA]</scope>
    <source>
        <strain evidence="2">CCUG 57508</strain>
    </source>
</reference>
<organism evidence="1 2">
    <name type="scientific">Terrabacter terrigena</name>
    <dbReference type="NCBI Taxonomy" id="574718"/>
    <lineage>
        <taxon>Bacteria</taxon>
        <taxon>Bacillati</taxon>
        <taxon>Actinomycetota</taxon>
        <taxon>Actinomycetes</taxon>
        <taxon>Micrococcales</taxon>
        <taxon>Intrasporangiaceae</taxon>
        <taxon>Terrabacter</taxon>
    </lineage>
</organism>
<accession>A0ABW3MXV6</accession>